<name>A0A814XRT0_ADIRI</name>
<dbReference type="PANTHER" id="PTHR46580">
    <property type="entry name" value="SENSOR KINASE-RELATED"/>
    <property type="match status" value="1"/>
</dbReference>
<proteinExistence type="predicted"/>
<evidence type="ECO:0000313" key="3">
    <source>
        <dbReference type="EMBL" id="CAF1219514.1"/>
    </source>
</evidence>
<keyword evidence="2" id="KW-0472">Membrane</keyword>
<dbReference type="InterPro" id="IPR013517">
    <property type="entry name" value="FG-GAP"/>
</dbReference>
<dbReference type="Pfam" id="PF13517">
    <property type="entry name" value="FG-GAP_3"/>
    <property type="match status" value="3"/>
</dbReference>
<feature type="transmembrane region" description="Helical" evidence="2">
    <location>
        <begin position="488"/>
        <end position="507"/>
    </location>
</feature>
<keyword evidence="4" id="KW-1185">Reference proteome</keyword>
<evidence type="ECO:0000256" key="1">
    <source>
        <dbReference type="ARBA" id="ARBA00022729"/>
    </source>
</evidence>
<evidence type="ECO:0000256" key="2">
    <source>
        <dbReference type="SAM" id="Phobius"/>
    </source>
</evidence>
<feature type="transmembrane region" description="Helical" evidence="2">
    <location>
        <begin position="859"/>
        <end position="885"/>
    </location>
</feature>
<dbReference type="Proteomes" id="UP000663828">
    <property type="component" value="Unassembled WGS sequence"/>
</dbReference>
<comment type="caution">
    <text evidence="3">The sequence shown here is derived from an EMBL/GenBank/DDBJ whole genome shotgun (WGS) entry which is preliminary data.</text>
</comment>
<feature type="transmembrane region" description="Helical" evidence="2">
    <location>
        <begin position="950"/>
        <end position="968"/>
    </location>
</feature>
<dbReference type="EMBL" id="CAJNOR010001915">
    <property type="protein sequence ID" value="CAF1219514.1"/>
    <property type="molecule type" value="Genomic_DNA"/>
</dbReference>
<gene>
    <name evidence="3" type="ORF">XAT740_LOCUS24630</name>
</gene>
<keyword evidence="1" id="KW-0732">Signal</keyword>
<dbReference type="InterPro" id="IPR028994">
    <property type="entry name" value="Integrin_alpha_N"/>
</dbReference>
<dbReference type="SUPFAM" id="SSF69318">
    <property type="entry name" value="Integrin alpha N-terminal domain"/>
    <property type="match status" value="2"/>
</dbReference>
<feature type="transmembrane region" description="Helical" evidence="2">
    <location>
        <begin position="50"/>
        <end position="72"/>
    </location>
</feature>
<dbReference type="PANTHER" id="PTHR46580:SF2">
    <property type="entry name" value="MAM DOMAIN-CONTAINING PROTEIN"/>
    <property type="match status" value="1"/>
</dbReference>
<sequence>MMKLKALFHWFYKQIYDYNTFIPGENEYNDDDNEQDDPAATLKKQKYATWLYTVLLAGALYLLFFSALMTSYSSTVSIHNVSSDTFVQLNNTYIDTLSCPCSTMSIPFKSFVFHTIKYHPVCLSRFVSQQWIEELYLKDASTYGTGDFRSTASSQFQLLATLCSISQGAASQKLMDLDHNQFVYRDVLHENQVRSKVDGTIEFFKSNTSIQIITFFNYLRTTMQTNFLMSALNTNLLFLVDYEDRAYRFYTSEISYSKSRLESSTAQVVMDCSNTNPTSAVGFFSIFNNSQYQIRMIWSSPQSNQPLVHGFFTGCTSLEAILQSTLDCLYSMECLKLLATKFPGINRTSLKPLAPMPNSKQQNMAVKDHLVNLFIEEWSTEINYPKYFDECAPSVCTYTTSESINFSYAVTLFIGLYGGLTIIFRCIVLFLINIYWKLSCHLRNTNVSHVIQRTSAHKLSRYIKQVNLFKNFKCRTDNDIKIQKTTTIIYLILLTSSCSIIILLTFISPELATVKETDPSLSTYNNLYATYSQTLTCPCSSMIISHQNFITLSPIFHQICSSDFVKEEWIFLLRYVKTGYNVPDWRNRAFNKFRLLSDLCKLAKKMVAEAISHFFLQPFVVSNILSKNDFDFQINSTLTGFFRSTNDSFSLLIETERLLMQVDQPYSGPMGGYGKRVGEGNPFSLLSPTMISLYFNLTGPFSTRQESISCVCAVDINCRIPLSIYETNRGWTLKPNHTKWYTVPGSFAGCTATESLLLSTLECYYSNLNCLSIVMNYSKQIYHDSVQHSSWFDIRPLIYNSQSSRFSPNTSISAILKNIFIEQWNSSYSYDSFYKSCAPNHCTYLAKVRSKPSELLMKFISIIGGLIISLRLITPLLVKCFFFLCKNTIRKERQQQIRFNRFKQFKTILEKLFTRLCTLVKDLNIFPIHSFGSNTDQARAKHLGQSATRLYFILFSTILIILAIYNGVQPTKHTKTFERPYLQKYNELYQRYGDELKCMCSSIASPYDRFVKIETMFHEVCSSPFASNIGRSILTDDTISALTLFVKDYSSFLNAHLQFLQGLCQLSSQTINITIEQFRFSLFTTAELLSKANFDARLNLTIQQKQSSIPIAFTRLLLLIRNLNQGNAVISNYGTNFHYSLSQENLMGSYLPSKPMIYDNVCSCGLSSNCTTQATFNVVNSLEPIVIPGIKMGCIPSESFRASTLECFYNKSCIDLIVQYMNPRRENKSSNSLNPLSAINSRFSINTTIAVLIDNLFVEKWQTTIDYSLYYDQCSPLSCSYTYIQKFKLFHIVGILLSLQSGLSIVLQWICPKIVPIIVNIYQYRKRQRTIVHSTCTVEPISVENISTKNVSDRNLISQICTLNSIFVELFVATSMITMTSRFSTTSITTVPTKTTTKYETLCKIIFQPIRIAKKFPLFMKKQHFIGDLNNDGGMDLALLNVEKNSLSLYMGNGFGRFETEIVYNDFKLNVTQFLFADFNNDNRLDRIIFSKLHGVLTVDLQEDRGRFDRAFYHIIGTDTKTIITADLDGDTCMDIAYTYVSSIFLDLDNYLGVIFGQCNGKFARFKRYDSGVKSSPIKMVVADFNLDGYLDISVLLQYSKSIGIFLGYGNGTFQEQKISPNPGLHFSESFVVGNFNNDSLADVAISYANRDYINVMFGYGNGSLGETKVFYIGDTPNYELFVNDFNGDQFLDIGFGRTGREINVLIGDGNGNYELQTVHTTSIVDRSGWISITDLNNDGRKDMIDVDESSGTYDILLNTCE</sequence>
<keyword evidence="2" id="KW-1133">Transmembrane helix</keyword>
<keyword evidence="2" id="KW-0812">Transmembrane</keyword>
<evidence type="ECO:0000313" key="4">
    <source>
        <dbReference type="Proteomes" id="UP000663828"/>
    </source>
</evidence>
<feature type="transmembrane region" description="Helical" evidence="2">
    <location>
        <begin position="406"/>
        <end position="436"/>
    </location>
</feature>
<accession>A0A814XRT0</accession>
<organism evidence="3 4">
    <name type="scientific">Adineta ricciae</name>
    <name type="common">Rotifer</name>
    <dbReference type="NCBI Taxonomy" id="249248"/>
    <lineage>
        <taxon>Eukaryota</taxon>
        <taxon>Metazoa</taxon>
        <taxon>Spiralia</taxon>
        <taxon>Gnathifera</taxon>
        <taxon>Rotifera</taxon>
        <taxon>Eurotatoria</taxon>
        <taxon>Bdelloidea</taxon>
        <taxon>Adinetida</taxon>
        <taxon>Adinetidae</taxon>
        <taxon>Adineta</taxon>
    </lineage>
</organism>
<protein>
    <submittedName>
        <fullName evidence="3">Uncharacterized protein</fullName>
    </submittedName>
</protein>
<reference evidence="3" key="1">
    <citation type="submission" date="2021-02" db="EMBL/GenBank/DDBJ databases">
        <authorList>
            <person name="Nowell W R."/>
        </authorList>
    </citation>
    <scope>NUCLEOTIDE SEQUENCE</scope>
</reference>